<dbReference type="InterPro" id="IPR000538">
    <property type="entry name" value="Link_dom"/>
</dbReference>
<feature type="domain" description="FAS1" evidence="16">
    <location>
        <begin position="1111"/>
        <end position="1239"/>
    </location>
</feature>
<evidence type="ECO:0000256" key="13">
    <source>
        <dbReference type="SAM" id="Phobius"/>
    </source>
</evidence>
<dbReference type="SMART" id="SM00445">
    <property type="entry name" value="LINK"/>
    <property type="match status" value="1"/>
</dbReference>
<feature type="disulfide bond" evidence="10">
    <location>
        <begin position="185"/>
        <end position="194"/>
    </location>
</feature>
<feature type="domain" description="EGF-like" evidence="15">
    <location>
        <begin position="2010"/>
        <end position="2050"/>
    </location>
</feature>
<feature type="domain" description="EGF-like" evidence="15">
    <location>
        <begin position="1407"/>
        <end position="1445"/>
    </location>
</feature>
<feature type="domain" description="EGF-like" evidence="15">
    <location>
        <begin position="238"/>
        <end position="277"/>
    </location>
</feature>
<dbReference type="FunFam" id="2.30.180.10:FF:000018">
    <property type="entry name" value="Stabilin 2"/>
    <property type="match status" value="1"/>
</dbReference>
<dbReference type="Pfam" id="PF12947">
    <property type="entry name" value="EGF_3"/>
    <property type="match status" value="8"/>
</dbReference>
<feature type="domain" description="FAS1" evidence="16">
    <location>
        <begin position="517"/>
        <end position="651"/>
    </location>
</feature>
<feature type="disulfide bond" evidence="10">
    <location>
        <begin position="2084"/>
        <end position="2093"/>
    </location>
</feature>
<evidence type="ECO:0000256" key="5">
    <source>
        <dbReference type="ARBA" id="ARBA00023136"/>
    </source>
</evidence>
<feature type="domain" description="EGF-like" evidence="15">
    <location>
        <begin position="197"/>
        <end position="237"/>
    </location>
</feature>
<dbReference type="SMART" id="SM00181">
    <property type="entry name" value="EGF"/>
    <property type="match status" value="23"/>
</dbReference>
<feature type="domain" description="EGF-like" evidence="15">
    <location>
        <begin position="158"/>
        <end position="195"/>
    </location>
</feature>
<evidence type="ECO:0008006" key="20">
    <source>
        <dbReference type="Google" id="ProtNLM"/>
    </source>
</evidence>
<evidence type="ECO:0000256" key="3">
    <source>
        <dbReference type="ARBA" id="ARBA00022692"/>
    </source>
</evidence>
<feature type="domain" description="EGF-like" evidence="15">
    <location>
        <begin position="1321"/>
        <end position="1359"/>
    </location>
</feature>
<sequence length="2633" mass="282175">MDPGSTPSAGAPALLALLILNLCSTTSQDVAKNRCDQMVTATTSSRCHSCLISTLVDCPYGFRKMTDKGDQNCKYTVNTARNLGLSISGCSHQCHKLVLEPRCCPGYWGTDCIECPETAQKPCNNNGVCSDGLAGNGTCSCNAGFSGTACEDCSSAFYGPTCSSACGCVHGICNSGIHGDGHCTCFSGYKGLRCDQELPACTSLQCSQNARCGEDALTGQLQCRCLPGYQGNGVLCASINPCLQQVCHSNAVCAHLGPNKHSCTCAQGYSGDGVVCMAVNPCQTDFGGCAVDSARCVYDGPGKSHCECVEGFDNLTPSGACSLKDACTPGYCSKDAVCVTTGPSLAQCTCNKGYIGNGKVCYGNIMQRLQDLNTDPNGQWTGQLSNAITLFESTLSWALSSLGPFTVFIPLNKGFKGTSVKTLLADQMNAQYLCKLHVVAGELSLETLKKGDIYYTLTGKSGETVTTDEDQQMKIRIHGSRKKGDIVQSDVIASNGVVHIINKLMDSVAPTVKSEKEENLRKILSDNGKFDKFRSLLEKANVVSLLEGAGPYTLFAPTSAAMDAMNQADLDYLLSDQGKTKLLELARNHIIPSVKLEVVNVASNPRTVTMANQVLTFNVTSNGQILVNGAAILEADVQAKNGRLYSVDGVLIPASIQPILPRRCDVQKSSVVTVNCVRCSELTASSCPSGVTAIKLARSCVFRDNVLGVVVPTLGCSLFCNETRTTLMCCKGFYGPDCSPCPGGFTTPCSGQGQCMDGIDGNGTCVCKDKFKGSRCHLCSSSTKYGPGCDKTCPCIHGECDNRPDGDGSCKPGTCQEGYTGRFCERHTQTCGPRVQFCHAHATCDFNGERSGAFVTLVTRAKCMKTGPASHTCQCLRGWRQDGAGCQAINNCLDAGYGGCHDNATCINIGPGQNDCECKNGFRGNGRECEPINQCALQNGGCHYMATCQYLSAGAWKCVCKEGYSGDGQVCYGTMAQELSAIPEGAEFYKWVNDAGVSKLLSSGPDFTLFIPSVTAIQNMAKADRDFWTARSSSLTTLIKYHMILGVWPLGDIRNASTLLLTSFLKTSLPVSWNDMSTVVGGGKITSSDIAATNGVSHIIDKVFIPDRKLSEGLLELLEQKMDYSLFRSALIQFNLTQQMEKTPAYTVFAPNDTAVRTFLSRTGATSLDLNTTQNHIILTERLMKSDLRSGVYKDTMLGFSFQVGFFLRDGNVFVEKAQVGVSDVVTSKGVIHGLSAVLEVQGNRCDKEESNLFPGFCLDCFTTKIPCPAGTKPSVRMKNRCLLKRMLHGEQITSFGCRMSCKNSTIVRQCCRGFFGKHCESCPGPSGQPCFGNGVCQDGTDGLGTCQCNQGFTGTACESCQPGQYSIHCDQDCKCAHGRCKQGPQGDGTCACDAGWRGVYCDTANSQDTCSGRCHSSANCVVQADGSSFCKCATGFEGNGTYCIGTDACALNNGGCSNKATCKRTGPGSRDCLCQAGHSGDGLVCVAINPCLVGNGGCHSNAECVHTGPNKTVCVCNKGFTGDGNDCTAINPCKSRNGECHRFASCNMTGPGERSCTCKMGYVGDGLLCKSTVEEELFLNKNASIREFVYYMARARVQELNGMGPFTVFAPPGPLFSENWSQWRAKGLVSDIMRYHVVSCRTLLPADLTKPRNLTTLQGEALSITYSEDTIFINGQTRVVSSDSVSANGIIHTVDAALLPPSVQAQLKNPRPRPRPRRRSGGKSASFAPVALPTLTAKRTVFIGRLCSQSIFISTHSHSIHMPPDLRGTFDTRGRGGGSRLLRLPPSEMCFFQPQNLTDLAKAHGYATFTKLLEDTNVMSLLNDRLHQPVTLFWPTDRAMAALPQEQKDFLYSTENRAQLQEYLKYHIVRDATVYSSALVYTPLKTLQGSDLRVKCAGDDGIGKLLMNNRNCQVLQRQLPFNGGIAHGIDCLLTPPSLGGRCDTMETLTVNSPCGRCNRPTRCPSGSKLKEKKKCDLAIMGASKMPGCQAECTVVFWRLKCCSGYSGRDCLACPGGPKSVCSKHGTCDEGHLGTGNCTCDPGFEGVACELCAPGRFGSSCKACNCTEHGSCQEGMKGTGTCFCAEGWTGKRCESPLVVQPVCTPACSPDAVCKENNTCECKPFYDGDGLICTLADLCAQMSVGCAAEARCTQKGVKVTCTCERGYSGDGYICAPIDPCLADDTGCHEHATCTMTGPGRRKCDCKTGYIGDGVNCDVRELAINRCAQDNGQCHSDAQCTDLHFEDTKVGVFHVRSPLGQYNLNYTEAQQACQDRGGTMATYKQLSYAQEAGFNMCSAGWLEKERVAYPTTFSSPKCGFGHVGIVDYGPRVNLSETWDAFCYRMQDVQCACKPGYIGDGYDCTGNLLQVLTATPTFSNFLSQILNYSSYSRQGKEFLGRLNNITVQSTLFVPDNSGLYDNKTLSERDMEYHLSEGGALYLQDLTNGTRINTRLGHSLQVRGIADFRNASILTSSRYINAQFLIDWDILASNGIIHVLQGPLEAPPKKPEFHAGHKAGMGLGLLLVALLLGAAAFVLHRFHGQRAKPFQFHYFKDEDGDPAEAPQAGDDPDDPKANISNPVYDSAGPAPATPAGPAAYPASPTPAYSASPSYPSYMGFSDGDTDGLVENDLLQDS</sequence>
<dbReference type="SMART" id="SM00554">
    <property type="entry name" value="FAS1"/>
    <property type="match status" value="7"/>
</dbReference>
<dbReference type="GO" id="GO:0007155">
    <property type="term" value="P:cell adhesion"/>
    <property type="evidence" value="ECO:0007669"/>
    <property type="project" value="InterPro"/>
</dbReference>
<evidence type="ECO:0000313" key="19">
    <source>
        <dbReference type="Proteomes" id="UP001152803"/>
    </source>
</evidence>
<dbReference type="FunFam" id="2.30.180.10:FF:000017">
    <property type="entry name" value="Stabilin 2"/>
    <property type="match status" value="1"/>
</dbReference>
<feature type="disulfide bond" evidence="10">
    <location>
        <begin position="767"/>
        <end position="776"/>
    </location>
</feature>
<comment type="subcellular location">
    <subcellularLocation>
        <location evidence="1">Membrane</location>
        <topology evidence="1">Single-pass type I membrane protein</topology>
    </subcellularLocation>
</comment>
<keyword evidence="3 13" id="KW-0812">Transmembrane</keyword>
<dbReference type="PROSITE" id="PS50963">
    <property type="entry name" value="LINK_2"/>
    <property type="match status" value="1"/>
</dbReference>
<feature type="compositionally biased region" description="Low complexity" evidence="12">
    <location>
        <begin position="2582"/>
        <end position="2613"/>
    </location>
</feature>
<dbReference type="InterPro" id="IPR016187">
    <property type="entry name" value="CTDL_fold"/>
</dbReference>
<evidence type="ECO:0000256" key="10">
    <source>
        <dbReference type="PROSITE-ProRule" id="PRU00076"/>
    </source>
</evidence>
<evidence type="ECO:0000256" key="14">
    <source>
        <dbReference type="SAM" id="SignalP"/>
    </source>
</evidence>
<keyword evidence="7" id="KW-0675">Receptor</keyword>
<feature type="disulfide bond" evidence="10">
    <location>
        <begin position="1374"/>
        <end position="1391"/>
    </location>
</feature>
<feature type="disulfide bond" evidence="10">
    <location>
        <begin position="1393"/>
        <end position="1402"/>
    </location>
</feature>
<feature type="domain" description="EGF-like" evidence="15">
    <location>
        <begin position="1446"/>
        <end position="1487"/>
    </location>
</feature>
<gene>
    <name evidence="18" type="ORF">COCON_G00231580</name>
</gene>
<feature type="region of interest" description="Disordered" evidence="12">
    <location>
        <begin position="1703"/>
        <end position="1726"/>
    </location>
</feature>
<feature type="domain" description="EGF-like" evidence="15">
    <location>
        <begin position="2175"/>
        <end position="2216"/>
    </location>
</feature>
<dbReference type="Gene3D" id="2.30.180.10">
    <property type="entry name" value="FAS1 domain"/>
    <property type="match status" value="7"/>
</dbReference>
<feature type="disulfide bond" evidence="10">
    <location>
        <begin position="206"/>
        <end position="223"/>
    </location>
</feature>
<evidence type="ECO:0000259" key="15">
    <source>
        <dbReference type="PROSITE" id="PS50026"/>
    </source>
</evidence>
<feature type="domain" description="EGF-like" evidence="15">
    <location>
        <begin position="1366"/>
        <end position="1403"/>
    </location>
</feature>
<dbReference type="SUPFAM" id="SSF57196">
    <property type="entry name" value="EGF/Laminin"/>
    <property type="match status" value="2"/>
</dbReference>
<feature type="domain" description="EGF-like" evidence="15">
    <location>
        <begin position="1488"/>
        <end position="1529"/>
    </location>
</feature>
<feature type="disulfide bond" evidence="11">
    <location>
        <begin position="2295"/>
        <end position="2316"/>
    </location>
</feature>
<feature type="compositionally biased region" description="Basic residues" evidence="12">
    <location>
        <begin position="1711"/>
        <end position="1722"/>
    </location>
</feature>
<dbReference type="PROSITE" id="PS00022">
    <property type="entry name" value="EGF_1"/>
    <property type="match status" value="7"/>
</dbReference>
<dbReference type="CDD" id="cd00055">
    <property type="entry name" value="EGF_Lam"/>
    <property type="match status" value="1"/>
</dbReference>
<accession>A0A9Q1CVW9</accession>
<dbReference type="CDD" id="cd03515">
    <property type="entry name" value="Link_domain_TSG_6_like"/>
    <property type="match status" value="1"/>
</dbReference>
<keyword evidence="5 13" id="KW-0472">Membrane</keyword>
<dbReference type="InterPro" id="IPR056806">
    <property type="entry name" value="EGF_STAB1-2"/>
</dbReference>
<keyword evidence="6 10" id="KW-1015">Disulfide bond</keyword>
<evidence type="ECO:0000256" key="12">
    <source>
        <dbReference type="SAM" id="MobiDB-lite"/>
    </source>
</evidence>
<dbReference type="OrthoDB" id="286301at2759"/>
<dbReference type="Pfam" id="PF24887">
    <property type="entry name" value="EGF_STAB1-2"/>
    <property type="match status" value="1"/>
</dbReference>
<dbReference type="GO" id="GO:0005540">
    <property type="term" value="F:hyaluronic acid binding"/>
    <property type="evidence" value="ECO:0007669"/>
    <property type="project" value="InterPro"/>
</dbReference>
<feature type="disulfide bond" evidence="11">
    <location>
        <begin position="2271"/>
        <end position="2340"/>
    </location>
</feature>
<feature type="chain" id="PRO_5040338361" description="Stabilin 2" evidence="14">
    <location>
        <begin position="28"/>
        <end position="2633"/>
    </location>
</feature>
<dbReference type="Gene3D" id="2.10.25.10">
    <property type="entry name" value="Laminin"/>
    <property type="match status" value="12"/>
</dbReference>
<feature type="compositionally biased region" description="Acidic residues" evidence="12">
    <location>
        <begin position="2619"/>
        <end position="2633"/>
    </location>
</feature>
<comment type="caution">
    <text evidence="18">The sequence shown here is derived from an EMBL/GenBank/DDBJ whole genome shotgun (WGS) entry which is preliminary data.</text>
</comment>
<evidence type="ECO:0000256" key="1">
    <source>
        <dbReference type="ARBA" id="ARBA00004479"/>
    </source>
</evidence>
<evidence type="ECO:0000259" key="16">
    <source>
        <dbReference type="PROSITE" id="PS50213"/>
    </source>
</evidence>
<organism evidence="18 19">
    <name type="scientific">Conger conger</name>
    <name type="common">Conger eel</name>
    <name type="synonym">Muraena conger</name>
    <dbReference type="NCBI Taxonomy" id="82655"/>
    <lineage>
        <taxon>Eukaryota</taxon>
        <taxon>Metazoa</taxon>
        <taxon>Chordata</taxon>
        <taxon>Craniata</taxon>
        <taxon>Vertebrata</taxon>
        <taxon>Euteleostomi</taxon>
        <taxon>Actinopterygii</taxon>
        <taxon>Neopterygii</taxon>
        <taxon>Teleostei</taxon>
        <taxon>Anguilliformes</taxon>
        <taxon>Congridae</taxon>
        <taxon>Conger</taxon>
    </lineage>
</organism>
<evidence type="ECO:0000256" key="7">
    <source>
        <dbReference type="ARBA" id="ARBA00023170"/>
    </source>
</evidence>
<dbReference type="FunFam" id="2.10.25.10:FF:000040">
    <property type="entry name" value="Stabilin 2"/>
    <property type="match status" value="4"/>
</dbReference>
<feature type="disulfide bond" evidence="10">
    <location>
        <begin position="141"/>
        <end position="150"/>
    </location>
</feature>
<feature type="domain" description="FAS1" evidence="16">
    <location>
        <begin position="1571"/>
        <end position="1699"/>
    </location>
</feature>
<feature type="disulfide bond" evidence="10">
    <location>
        <begin position="1411"/>
        <end position="1421"/>
    </location>
</feature>
<evidence type="ECO:0000256" key="8">
    <source>
        <dbReference type="ARBA" id="ARBA00023180"/>
    </source>
</evidence>
<dbReference type="InterPro" id="IPR036378">
    <property type="entry name" value="FAS1_dom_sf"/>
</dbReference>
<feature type="domain" description="EGF-like" evidence="15">
    <location>
        <begin position="323"/>
        <end position="362"/>
    </location>
</feature>
<dbReference type="GO" id="GO:0005509">
    <property type="term" value="F:calcium ion binding"/>
    <property type="evidence" value="ECO:0007669"/>
    <property type="project" value="InterPro"/>
</dbReference>
<keyword evidence="19" id="KW-1185">Reference proteome</keyword>
<feature type="domain" description="EGF-like" evidence="15">
    <location>
        <begin position="1530"/>
        <end position="1571"/>
    </location>
</feature>
<dbReference type="InterPro" id="IPR000782">
    <property type="entry name" value="FAS1_domain"/>
</dbReference>
<feature type="disulfide bond" evidence="10">
    <location>
        <begin position="1349"/>
        <end position="1358"/>
    </location>
</feature>
<dbReference type="GO" id="GO:0016020">
    <property type="term" value="C:membrane"/>
    <property type="evidence" value="ECO:0007669"/>
    <property type="project" value="UniProtKB-SubCell"/>
</dbReference>
<dbReference type="PROSITE" id="PS50213">
    <property type="entry name" value="FAS1"/>
    <property type="match status" value="7"/>
</dbReference>
<reference evidence="18" key="1">
    <citation type="journal article" date="2023" name="Science">
        <title>Genome structures resolve the early diversification of teleost fishes.</title>
        <authorList>
            <person name="Parey E."/>
            <person name="Louis A."/>
            <person name="Montfort J."/>
            <person name="Bouchez O."/>
            <person name="Roques C."/>
            <person name="Iampietro C."/>
            <person name="Lluch J."/>
            <person name="Castinel A."/>
            <person name="Donnadieu C."/>
            <person name="Desvignes T."/>
            <person name="Floi Bucao C."/>
            <person name="Jouanno E."/>
            <person name="Wen M."/>
            <person name="Mejri S."/>
            <person name="Dirks R."/>
            <person name="Jansen H."/>
            <person name="Henkel C."/>
            <person name="Chen W.J."/>
            <person name="Zahm M."/>
            <person name="Cabau C."/>
            <person name="Klopp C."/>
            <person name="Thompson A.W."/>
            <person name="Robinson-Rechavi M."/>
            <person name="Braasch I."/>
            <person name="Lecointre G."/>
            <person name="Bobe J."/>
            <person name="Postlethwait J.H."/>
            <person name="Berthelot C."/>
            <person name="Roest Crollius H."/>
            <person name="Guiguen Y."/>
        </authorList>
    </citation>
    <scope>NUCLEOTIDE SEQUENCE</scope>
    <source>
        <strain evidence="18">Concon-B</strain>
    </source>
</reference>
<keyword evidence="2 10" id="KW-0245">EGF-like domain</keyword>
<evidence type="ECO:0000313" key="18">
    <source>
        <dbReference type="EMBL" id="KAJ8249942.1"/>
    </source>
</evidence>
<evidence type="ECO:0000256" key="9">
    <source>
        <dbReference type="ARBA" id="ARBA00023292"/>
    </source>
</evidence>
<dbReference type="PROSITE" id="PS50026">
    <property type="entry name" value="EGF_3"/>
    <property type="match status" value="17"/>
</dbReference>
<feature type="region of interest" description="Disordered" evidence="12">
    <location>
        <begin position="2552"/>
        <end position="2633"/>
    </location>
</feature>
<feature type="domain" description="Link" evidence="17">
    <location>
        <begin position="2249"/>
        <end position="2342"/>
    </location>
</feature>
<evidence type="ECO:0000259" key="17">
    <source>
        <dbReference type="PROSITE" id="PS50963"/>
    </source>
</evidence>
<dbReference type="Gene3D" id="3.10.100.10">
    <property type="entry name" value="Mannose-Binding Protein A, subunit A"/>
    <property type="match status" value="1"/>
</dbReference>
<dbReference type="PROSITE" id="PS01186">
    <property type="entry name" value="EGF_2"/>
    <property type="match status" value="13"/>
</dbReference>
<dbReference type="SMART" id="SM00179">
    <property type="entry name" value="EGF_CA"/>
    <property type="match status" value="5"/>
</dbReference>
<dbReference type="PROSITE" id="PS01248">
    <property type="entry name" value="EGF_LAM_1"/>
    <property type="match status" value="1"/>
</dbReference>
<evidence type="ECO:0000256" key="11">
    <source>
        <dbReference type="PROSITE-ProRule" id="PRU00323"/>
    </source>
</evidence>
<dbReference type="Pfam" id="PF00193">
    <property type="entry name" value="Xlink"/>
    <property type="match status" value="1"/>
</dbReference>
<feature type="disulfide bond" evidence="10">
    <location>
        <begin position="166"/>
        <end position="183"/>
    </location>
</feature>
<dbReference type="InterPro" id="IPR000742">
    <property type="entry name" value="EGF"/>
</dbReference>
<dbReference type="PANTHER" id="PTHR24038:SF0">
    <property type="entry name" value="STABILIN-2"/>
    <property type="match status" value="1"/>
</dbReference>
<dbReference type="SMART" id="SM00180">
    <property type="entry name" value="EGF_Lam"/>
    <property type="match status" value="4"/>
</dbReference>
<protein>
    <recommendedName>
        <fullName evidence="20">Stabilin 2</fullName>
    </recommendedName>
</protein>
<name>A0A9Q1CVW9_CONCO</name>
<dbReference type="InterPro" id="IPR001881">
    <property type="entry name" value="EGF-like_Ca-bd_dom"/>
</dbReference>
<evidence type="ECO:0000256" key="6">
    <source>
        <dbReference type="ARBA" id="ARBA00023157"/>
    </source>
</evidence>
<feature type="domain" description="EGF-like" evidence="15">
    <location>
        <begin position="931"/>
        <end position="972"/>
    </location>
</feature>
<feature type="domain" description="EGF-like" evidence="15">
    <location>
        <begin position="737"/>
        <end position="777"/>
    </location>
</feature>
<dbReference type="InterPro" id="IPR016186">
    <property type="entry name" value="C-type_lectin-like/link_sf"/>
</dbReference>
<feature type="domain" description="FAS1" evidence="16">
    <location>
        <begin position="2362"/>
        <end position="2500"/>
    </location>
</feature>
<dbReference type="InterPro" id="IPR002049">
    <property type="entry name" value="LE_dom"/>
</dbReference>
<keyword evidence="8" id="KW-0325">Glycoprotein</keyword>
<feature type="domain" description="FAS1" evidence="16">
    <location>
        <begin position="972"/>
        <end position="1104"/>
    </location>
</feature>
<keyword evidence="14" id="KW-0732">Signal</keyword>
<proteinExistence type="predicted"/>
<dbReference type="SUPFAM" id="SSF56436">
    <property type="entry name" value="C-type lectin-like"/>
    <property type="match status" value="1"/>
</dbReference>
<dbReference type="Pfam" id="PF02469">
    <property type="entry name" value="Fasciclin"/>
    <property type="match status" value="6"/>
</dbReference>
<feature type="signal peptide" evidence="14">
    <location>
        <begin position="1"/>
        <end position="27"/>
    </location>
</feature>
<dbReference type="Proteomes" id="UP001152803">
    <property type="component" value="Unassembled WGS sequence"/>
</dbReference>
<feature type="domain" description="FAS1" evidence="16">
    <location>
        <begin position="1794"/>
        <end position="1934"/>
    </location>
</feature>
<feature type="domain" description="EGF-like" evidence="15">
    <location>
        <begin position="2057"/>
        <end position="2094"/>
    </location>
</feature>
<dbReference type="InterPro" id="IPR024731">
    <property type="entry name" value="NELL2-like_EGF"/>
</dbReference>
<evidence type="ECO:0000256" key="4">
    <source>
        <dbReference type="ARBA" id="ARBA00022989"/>
    </source>
</evidence>
<dbReference type="EMBL" id="JAFJMO010000019">
    <property type="protein sequence ID" value="KAJ8249942.1"/>
    <property type="molecule type" value="Genomic_DNA"/>
</dbReference>
<dbReference type="FunFam" id="3.10.100.10:FF:000001">
    <property type="entry name" value="Hyaluronan proteoglycan link protein 1"/>
    <property type="match status" value="1"/>
</dbReference>
<comment type="caution">
    <text evidence="10">Lacks conserved residue(s) required for the propagation of feature annotation.</text>
</comment>
<keyword evidence="4 13" id="KW-1133">Transmembrane helix</keyword>
<dbReference type="PANTHER" id="PTHR24038">
    <property type="entry name" value="STABILIN"/>
    <property type="match status" value="1"/>
</dbReference>
<dbReference type="FunFam" id="2.30.180.10:FF:000005">
    <property type="entry name" value="Stabilin 2"/>
    <property type="match status" value="2"/>
</dbReference>
<dbReference type="Gene3D" id="2.170.300.10">
    <property type="entry name" value="Tie2 ligand-binding domain superfamily"/>
    <property type="match status" value="1"/>
</dbReference>
<feature type="transmembrane region" description="Helical" evidence="13">
    <location>
        <begin position="2515"/>
        <end position="2535"/>
    </location>
</feature>
<feature type="domain" description="EGF-like" evidence="15">
    <location>
        <begin position="888"/>
        <end position="930"/>
    </location>
</feature>
<feature type="domain" description="FAS1" evidence="16">
    <location>
        <begin position="365"/>
        <end position="505"/>
    </location>
</feature>
<dbReference type="PROSITE" id="PS01241">
    <property type="entry name" value="LINK_1"/>
    <property type="match status" value="1"/>
</dbReference>
<keyword evidence="9" id="KW-0424">Laminin EGF-like domain</keyword>
<evidence type="ECO:0000256" key="2">
    <source>
        <dbReference type="ARBA" id="ARBA00022536"/>
    </source>
</evidence>
<dbReference type="SUPFAM" id="SSF82153">
    <property type="entry name" value="FAS1 domain"/>
    <property type="match status" value="7"/>
</dbReference>
<feature type="disulfide bond" evidence="10">
    <location>
        <begin position="2040"/>
        <end position="2049"/>
    </location>
</feature>
<feature type="domain" description="EGF-like" evidence="15">
    <location>
        <begin position="111"/>
        <end position="151"/>
    </location>
</feature>